<dbReference type="STRING" id="568860.SAMN05421811_118142"/>
<dbReference type="InterPro" id="IPR037401">
    <property type="entry name" value="SnoaL-like"/>
</dbReference>
<dbReference type="OrthoDB" id="3376629at2"/>
<name>A0A1I0LLN6_9ACTN</name>
<dbReference type="Gene3D" id="3.10.450.50">
    <property type="match status" value="1"/>
</dbReference>
<evidence type="ECO:0000313" key="4">
    <source>
        <dbReference type="Proteomes" id="UP000199361"/>
    </source>
</evidence>
<dbReference type="SUPFAM" id="SSF54427">
    <property type="entry name" value="NTF2-like"/>
    <property type="match status" value="1"/>
</dbReference>
<reference evidence="3 4" key="1">
    <citation type="submission" date="2016-10" db="EMBL/GenBank/DDBJ databases">
        <authorList>
            <person name="de Groot N.N."/>
        </authorList>
    </citation>
    <scope>NUCLEOTIDE SEQUENCE [LARGE SCALE GENOMIC DNA]</scope>
    <source>
        <strain evidence="3 4">CGMCC 4.5598</strain>
    </source>
</reference>
<dbReference type="Proteomes" id="UP000199361">
    <property type="component" value="Unassembled WGS sequence"/>
</dbReference>
<feature type="region of interest" description="Disordered" evidence="1">
    <location>
        <begin position="1"/>
        <end position="22"/>
    </location>
</feature>
<sequence>MTTGDDQHVTGGGTATRRPPRQTHADAIDAFIAAANTGDPARRARLLSLVLAPDVSFHGPLGRGAGRGAVEDFITEVVQSYSAGRCRMVRTTAVDAPHEWARFGWRFESADGTAVLTGTDMVHLTAAGDIDQIVVFAGPLPQEG</sequence>
<evidence type="ECO:0000313" key="3">
    <source>
        <dbReference type="EMBL" id="SEU40746.1"/>
    </source>
</evidence>
<accession>A0A1I0LLN6</accession>
<evidence type="ECO:0000259" key="2">
    <source>
        <dbReference type="Pfam" id="PF12680"/>
    </source>
</evidence>
<dbReference type="EMBL" id="FOHX01000018">
    <property type="protein sequence ID" value="SEU40746.1"/>
    <property type="molecule type" value="Genomic_DNA"/>
</dbReference>
<dbReference type="InterPro" id="IPR032710">
    <property type="entry name" value="NTF2-like_dom_sf"/>
</dbReference>
<dbReference type="AlphaFoldDB" id="A0A1I0LLN6"/>
<dbReference type="RefSeq" id="WP_091091891.1">
    <property type="nucleotide sequence ID" value="NZ_FOHX01000018.1"/>
</dbReference>
<dbReference type="Pfam" id="PF12680">
    <property type="entry name" value="SnoaL_2"/>
    <property type="match status" value="1"/>
</dbReference>
<evidence type="ECO:0000256" key="1">
    <source>
        <dbReference type="SAM" id="MobiDB-lite"/>
    </source>
</evidence>
<gene>
    <name evidence="3" type="ORF">SAMN05421811_118142</name>
</gene>
<organism evidence="3 4">
    <name type="scientific">Nonomuraea wenchangensis</name>
    <dbReference type="NCBI Taxonomy" id="568860"/>
    <lineage>
        <taxon>Bacteria</taxon>
        <taxon>Bacillati</taxon>
        <taxon>Actinomycetota</taxon>
        <taxon>Actinomycetes</taxon>
        <taxon>Streptosporangiales</taxon>
        <taxon>Streptosporangiaceae</taxon>
        <taxon>Nonomuraea</taxon>
    </lineage>
</organism>
<feature type="domain" description="SnoaL-like" evidence="2">
    <location>
        <begin position="29"/>
        <end position="130"/>
    </location>
</feature>
<protein>
    <submittedName>
        <fullName evidence="3">SnoaL-like domain-containing protein</fullName>
    </submittedName>
</protein>
<keyword evidence="4" id="KW-1185">Reference proteome</keyword>
<proteinExistence type="predicted"/>